<dbReference type="PANTHER" id="PTHR10367:SF17">
    <property type="entry name" value="MRNA-CAPPING ENZYME"/>
    <property type="match status" value="1"/>
</dbReference>
<dbReference type="Pfam" id="PF01331">
    <property type="entry name" value="mRNA_cap_enzyme"/>
    <property type="match status" value="1"/>
</dbReference>
<dbReference type="GO" id="GO:0005524">
    <property type="term" value="F:ATP binding"/>
    <property type="evidence" value="ECO:0007669"/>
    <property type="project" value="InterPro"/>
</dbReference>
<feature type="domain" description="Tyrosine specific protein phosphatases" evidence="18">
    <location>
        <begin position="108"/>
        <end position="175"/>
    </location>
</feature>
<keyword evidence="4 12" id="KW-0548">Nucleotidyltransferase</keyword>
<evidence type="ECO:0000256" key="4">
    <source>
        <dbReference type="ARBA" id="ARBA00022695"/>
    </source>
</evidence>
<dbReference type="GO" id="GO:0004651">
    <property type="term" value="F:polynucleotide 5'-phosphatase activity"/>
    <property type="evidence" value="ECO:0007669"/>
    <property type="project" value="UniProtKB-UniRule"/>
</dbReference>
<dbReference type="PROSITE" id="PS50054">
    <property type="entry name" value="TYR_PHOSPHATASE_DUAL"/>
    <property type="match status" value="1"/>
</dbReference>
<evidence type="ECO:0000256" key="7">
    <source>
        <dbReference type="ARBA" id="ARBA00022912"/>
    </source>
</evidence>
<organism evidence="19 20">
    <name type="scientific">Hermetia illucens</name>
    <name type="common">Black soldier fly</name>
    <dbReference type="NCBI Taxonomy" id="343691"/>
    <lineage>
        <taxon>Eukaryota</taxon>
        <taxon>Metazoa</taxon>
        <taxon>Ecdysozoa</taxon>
        <taxon>Arthropoda</taxon>
        <taxon>Hexapoda</taxon>
        <taxon>Insecta</taxon>
        <taxon>Pterygota</taxon>
        <taxon>Neoptera</taxon>
        <taxon>Endopterygota</taxon>
        <taxon>Diptera</taxon>
        <taxon>Brachycera</taxon>
        <taxon>Stratiomyomorpha</taxon>
        <taxon>Stratiomyidae</taxon>
        <taxon>Hermetiinae</taxon>
        <taxon>Hermetia</taxon>
    </lineage>
</organism>
<feature type="region of interest" description="Disordered" evidence="16">
    <location>
        <begin position="209"/>
        <end position="258"/>
    </location>
</feature>
<evidence type="ECO:0000256" key="12">
    <source>
        <dbReference type="PIRNR" id="PIRNR036958"/>
    </source>
</evidence>
<protein>
    <recommendedName>
        <fullName evidence="12">mRNA-capping enzyme</fullName>
    </recommendedName>
    <domain>
        <recommendedName>
            <fullName evidence="12">mRNA 5'-triphosphate monophosphatase</fullName>
            <ecNumber evidence="12">3.6.1.74</ecNumber>
        </recommendedName>
        <alternativeName>
            <fullName evidence="12">mRNA 5'-phosphatase</fullName>
        </alternativeName>
    </domain>
    <domain>
        <recommendedName>
            <fullName evidence="12">mRNA guanylyltransferase</fullName>
            <ecNumber evidence="12">2.7.7.50</ecNumber>
        </recommendedName>
        <alternativeName>
            <fullName evidence="12">GTP--RNA guanylyltransferase</fullName>
            <shortName evidence="12">GTase</shortName>
        </alternativeName>
    </domain>
</protein>
<keyword evidence="8 12" id="KW-0506">mRNA capping</keyword>
<dbReference type="OrthoDB" id="200924at2759"/>
<dbReference type="Pfam" id="PF00782">
    <property type="entry name" value="DSPc"/>
    <property type="match status" value="1"/>
</dbReference>
<dbReference type="FunFam" id="2.40.50.140:FF:000291">
    <property type="entry name" value="mRNA-capping enzyme"/>
    <property type="match status" value="1"/>
</dbReference>
<dbReference type="InterPro" id="IPR029021">
    <property type="entry name" value="Prot-tyrosine_phosphatase-like"/>
</dbReference>
<dbReference type="PROSITE" id="PS50056">
    <property type="entry name" value="TYR_PHOSPHATASE_2"/>
    <property type="match status" value="1"/>
</dbReference>
<evidence type="ECO:0000256" key="8">
    <source>
        <dbReference type="ARBA" id="ARBA00023042"/>
    </source>
</evidence>
<dbReference type="GO" id="GO:0005634">
    <property type="term" value="C:nucleus"/>
    <property type="evidence" value="ECO:0007669"/>
    <property type="project" value="UniProtKB-SubCell"/>
</dbReference>
<evidence type="ECO:0000256" key="9">
    <source>
        <dbReference type="ARBA" id="ARBA00023134"/>
    </source>
</evidence>
<feature type="active site" description="N6-GMP-lysine intermediate" evidence="14">
    <location>
        <position position="324"/>
    </location>
</feature>
<keyword evidence="3 12" id="KW-0808">Transferase</keyword>
<comment type="catalytic activity">
    <reaction evidence="11">
        <text>a 5'-end diphospho-ribonucleoside in mRNA + GTP + H(+) = a 5'-end (5'-triphosphoguanosine)-ribonucleoside in mRNA + diphosphate</text>
        <dbReference type="Rhea" id="RHEA:67012"/>
        <dbReference type="Rhea" id="RHEA-COMP:17165"/>
        <dbReference type="Rhea" id="RHEA-COMP:17166"/>
        <dbReference type="ChEBI" id="CHEBI:15378"/>
        <dbReference type="ChEBI" id="CHEBI:33019"/>
        <dbReference type="ChEBI" id="CHEBI:37565"/>
        <dbReference type="ChEBI" id="CHEBI:167616"/>
        <dbReference type="ChEBI" id="CHEBI:167617"/>
        <dbReference type="EC" id="2.7.7.50"/>
    </reaction>
    <physiologicalReaction direction="left-to-right" evidence="11">
        <dbReference type="Rhea" id="RHEA:67013"/>
    </physiologicalReaction>
</comment>
<feature type="binding site" evidence="15">
    <location>
        <position position="345"/>
    </location>
    <ligand>
        <name>GTP</name>
        <dbReference type="ChEBI" id="CHEBI:37565"/>
    </ligand>
</feature>
<dbReference type="EMBL" id="LR899013">
    <property type="protein sequence ID" value="CAD7090974.1"/>
    <property type="molecule type" value="Genomic_DNA"/>
</dbReference>
<dbReference type="AlphaFoldDB" id="A0A7R8V1X3"/>
<keyword evidence="6 12" id="KW-0378">Hydrolase</keyword>
<evidence type="ECO:0000256" key="5">
    <source>
        <dbReference type="ARBA" id="ARBA00022741"/>
    </source>
</evidence>
<evidence type="ECO:0000256" key="16">
    <source>
        <dbReference type="SAM" id="MobiDB-lite"/>
    </source>
</evidence>
<dbReference type="Proteomes" id="UP000594454">
    <property type="component" value="Chromosome 5"/>
</dbReference>
<dbReference type="InterPro" id="IPR013846">
    <property type="entry name" value="mRNA_cap_enzyme_C"/>
</dbReference>
<dbReference type="InterPro" id="IPR017074">
    <property type="entry name" value="mRNA_cap_enz_bifunc"/>
</dbReference>
<evidence type="ECO:0000259" key="17">
    <source>
        <dbReference type="PROSITE" id="PS50054"/>
    </source>
</evidence>
<dbReference type="SUPFAM" id="SSF50249">
    <property type="entry name" value="Nucleic acid-binding proteins"/>
    <property type="match status" value="1"/>
</dbReference>
<accession>A0A7R8V1X3</accession>
<feature type="domain" description="Tyrosine-protein phosphatase" evidence="17">
    <location>
        <begin position="33"/>
        <end position="187"/>
    </location>
</feature>
<feature type="active site" description="Phosphocysteine intermediate" evidence="13">
    <location>
        <position position="130"/>
    </location>
</feature>
<comment type="catalytic activity">
    <reaction evidence="12">
        <text>a 5'-end triphospho-ribonucleoside in mRNA + H2O = a 5'-end diphospho-ribonucleoside in mRNA + phosphate + H(+)</text>
        <dbReference type="Rhea" id="RHEA:67004"/>
        <dbReference type="Rhea" id="RHEA-COMP:17164"/>
        <dbReference type="Rhea" id="RHEA-COMP:17165"/>
        <dbReference type="ChEBI" id="CHEBI:15377"/>
        <dbReference type="ChEBI" id="CHEBI:15378"/>
        <dbReference type="ChEBI" id="CHEBI:43474"/>
        <dbReference type="ChEBI" id="CHEBI:167616"/>
        <dbReference type="ChEBI" id="CHEBI:167618"/>
        <dbReference type="EC" id="3.6.1.74"/>
    </reaction>
</comment>
<dbReference type="InterPro" id="IPR012340">
    <property type="entry name" value="NA-bd_OB-fold"/>
</dbReference>
<keyword evidence="20" id="KW-1185">Reference proteome</keyword>
<evidence type="ECO:0000256" key="2">
    <source>
        <dbReference type="ARBA" id="ARBA00022664"/>
    </source>
</evidence>
<sequence length="613" mass="71368">MANRGPGPIPNRWLHCPRKSDSLIADKFVAFKTPLDERYNDQMTLDCIFPPEMIFSYMKMLKVKLGLWIDLTNTKRFYNREEIEGKDCRYVKLQCRGHGETPSPEQTRSFIDIVDDFINERPIDLIGVHCTHGFNRTGFLIVSYMVEKLDCSVEAALSAFAAARPPGIYKEDYIRELYRRYDDEEDAPPPPEMPDWCFEYDDRVDTSVPAKRQLESPTPTSSNHDNEGEDDENDVIKDPNDAGQSERNPKKKKRRELVKKDATFMPGVSGVKLILDQPRLGTLQQKVQDMCEWESSGFPGSQPVSMDLKNIENLHNQPYRVSWKADGTRYMMLIDKENEVYFFDRDNSCFKVDRIHFLRRENLHQHLENTLLDGEMVIDKVNGHNIPRYLIYDIIKYENEDIGKMPFTKRLDYIKNRIIAPRHEAIKCGLIRRELEPFGVRLKDFWHITQARALLGPKFAQNLSHEPDGLIFQPAIEPYTAGQSPHVLKWKPLTLNSVDFKLRLAEESGQGVLKRKICQLFVGGLELPFALMPYTKAMKDLNNQIIECKFENNRWVFMRQRTDKSYPNSYNTAVSVCNSIKHPVTTEILLDYIDRYRFPDDSEMMPPPPPQRR</sequence>
<dbReference type="EC" id="2.7.7.50" evidence="12"/>
<dbReference type="GO" id="GO:0005525">
    <property type="term" value="F:GTP binding"/>
    <property type="evidence" value="ECO:0007669"/>
    <property type="project" value="UniProtKB-UniRule"/>
</dbReference>
<comment type="similarity">
    <text evidence="12">In the N-terminal section; belongs to the non-receptor class of the protein-tyrosine phosphatase family.</text>
</comment>
<evidence type="ECO:0000256" key="14">
    <source>
        <dbReference type="PIRSR" id="PIRSR036958-2"/>
    </source>
</evidence>
<dbReference type="GO" id="GO:0004484">
    <property type="term" value="F:mRNA guanylyltransferase activity"/>
    <property type="evidence" value="ECO:0007669"/>
    <property type="project" value="UniProtKB-UniRule"/>
</dbReference>
<keyword evidence="2 12" id="KW-0507">mRNA processing</keyword>
<dbReference type="FunFam" id="3.90.190.10:FF:000040">
    <property type="entry name" value="mRNA-capping enzyme"/>
    <property type="match status" value="1"/>
</dbReference>
<comment type="function">
    <text evidence="12">Bifunctional mRNA-capping enzyme exhibiting RNA 5'-triphosphate monophosphatase activity in the N-terminal part and mRNA guanylyltransferase activity in the C-terminal part. Catalyzes the first two steps of cap formation: by removing the gamma-phosphate from the 5'-triphosphate end of nascent mRNA to yield a diphosphate end, and by transferring the GMP moiety of GTP to the 5'-diphosphate terminus of RNA via a covalent enzyme-GMP reaction intermediate.</text>
</comment>
<dbReference type="InterPro" id="IPR000340">
    <property type="entry name" value="Dual-sp_phosphatase_cat-dom"/>
</dbReference>
<evidence type="ECO:0000256" key="11">
    <source>
        <dbReference type="ARBA" id="ARBA00044624"/>
    </source>
</evidence>
<comment type="subcellular location">
    <subcellularLocation>
        <location evidence="1 12">Nucleus</location>
    </subcellularLocation>
</comment>
<dbReference type="PANTHER" id="PTHR10367">
    <property type="entry name" value="MRNA-CAPPING ENZYME"/>
    <property type="match status" value="1"/>
</dbReference>
<dbReference type="EC" id="3.6.1.74" evidence="12"/>
<evidence type="ECO:0000313" key="19">
    <source>
        <dbReference type="EMBL" id="CAD7090974.1"/>
    </source>
</evidence>
<feature type="binding site" evidence="15">
    <location>
        <begin position="559"/>
        <end position="564"/>
    </location>
    <ligand>
        <name>GTP</name>
        <dbReference type="ChEBI" id="CHEBI:37565"/>
    </ligand>
</feature>
<dbReference type="Gene3D" id="3.30.470.30">
    <property type="entry name" value="DNA ligase/mRNA capping enzyme"/>
    <property type="match status" value="1"/>
</dbReference>
<keyword evidence="9 12" id="KW-0342">GTP-binding</keyword>
<evidence type="ECO:0000313" key="20">
    <source>
        <dbReference type="Proteomes" id="UP000594454"/>
    </source>
</evidence>
<dbReference type="InterPro" id="IPR020422">
    <property type="entry name" value="TYR_PHOSPHATASE_DUAL_dom"/>
</dbReference>
<dbReference type="Gene3D" id="3.30.1490.430">
    <property type="match status" value="1"/>
</dbReference>
<dbReference type="FunCoup" id="A0A7R8V1X3">
    <property type="interactions" value="2004"/>
</dbReference>
<dbReference type="SUPFAM" id="SSF52799">
    <property type="entry name" value="(Phosphotyrosine protein) phosphatases II"/>
    <property type="match status" value="1"/>
</dbReference>
<evidence type="ECO:0000256" key="15">
    <source>
        <dbReference type="PIRSR" id="PIRSR036958-3"/>
    </source>
</evidence>
<feature type="binding site" evidence="15">
    <location>
        <begin position="489"/>
        <end position="491"/>
    </location>
    <ligand>
        <name>GTP</name>
        <dbReference type="ChEBI" id="CHEBI:37565"/>
    </ligand>
</feature>
<evidence type="ECO:0000256" key="3">
    <source>
        <dbReference type="ARBA" id="ARBA00022679"/>
    </source>
</evidence>
<dbReference type="OMA" id="FWDIWMS"/>
<dbReference type="GO" id="GO:0006370">
    <property type="term" value="P:7-methylguanosine mRNA capping"/>
    <property type="evidence" value="ECO:0007669"/>
    <property type="project" value="UniProtKB-UniRule"/>
</dbReference>
<dbReference type="Gene3D" id="3.90.190.10">
    <property type="entry name" value="Protein tyrosine phosphatase superfamily"/>
    <property type="match status" value="1"/>
</dbReference>
<evidence type="ECO:0000256" key="6">
    <source>
        <dbReference type="ARBA" id="ARBA00022801"/>
    </source>
</evidence>
<reference evidence="19 20" key="1">
    <citation type="submission" date="2020-11" db="EMBL/GenBank/DDBJ databases">
        <authorList>
            <person name="Wallbank WR R."/>
            <person name="Pardo Diaz C."/>
            <person name="Kozak K."/>
            <person name="Martin S."/>
            <person name="Jiggins C."/>
            <person name="Moest M."/>
            <person name="Warren A I."/>
            <person name="Generalovic N T."/>
            <person name="Byers J.R.P. K."/>
            <person name="Montejo-Kovacevich G."/>
            <person name="Yen C E."/>
        </authorList>
    </citation>
    <scope>NUCLEOTIDE SEQUENCE [LARGE SCALE GENOMIC DNA]</scope>
</reference>
<dbReference type="GO" id="GO:0004721">
    <property type="term" value="F:phosphoprotein phosphatase activity"/>
    <property type="evidence" value="ECO:0007669"/>
    <property type="project" value="UniProtKB-UniRule"/>
</dbReference>
<dbReference type="GO" id="GO:0140818">
    <property type="term" value="F:mRNA 5'-triphosphate monophosphatase activity"/>
    <property type="evidence" value="ECO:0007669"/>
    <property type="project" value="UniProtKB-EC"/>
</dbReference>
<dbReference type="CDD" id="cd07895">
    <property type="entry name" value="Adenylation_mRNA_capping"/>
    <property type="match status" value="1"/>
</dbReference>
<name>A0A7R8V1X3_HERIL</name>
<dbReference type="InterPro" id="IPR000387">
    <property type="entry name" value="Tyr_Pase_dom"/>
</dbReference>
<dbReference type="Gene3D" id="2.40.50.140">
    <property type="entry name" value="Nucleic acid-binding proteins"/>
    <property type="match status" value="1"/>
</dbReference>
<dbReference type="PROSITE" id="PS00383">
    <property type="entry name" value="TYR_PHOSPHATASE_1"/>
    <property type="match status" value="1"/>
</dbReference>
<keyword evidence="5 12" id="KW-0547">Nucleotide-binding</keyword>
<comment type="similarity">
    <text evidence="12">In the C-terminal section; belongs to the eukaryotic GTase family.</text>
</comment>
<dbReference type="InterPro" id="IPR016130">
    <property type="entry name" value="Tyr_Pase_AS"/>
</dbReference>
<gene>
    <name evidence="19" type="ORF">HERILL_LOCUS13427</name>
</gene>
<dbReference type="PIRSF" id="PIRSF036958">
    <property type="entry name" value="mRNA_capping_HCE"/>
    <property type="match status" value="1"/>
</dbReference>
<dbReference type="CDD" id="cd17664">
    <property type="entry name" value="Mce1_N"/>
    <property type="match status" value="1"/>
</dbReference>
<dbReference type="InterPro" id="IPR051029">
    <property type="entry name" value="mRNA_Capping_Enz/RNA_Phosphat"/>
</dbReference>
<evidence type="ECO:0000256" key="13">
    <source>
        <dbReference type="PIRSR" id="PIRSR036958-1"/>
    </source>
</evidence>
<evidence type="ECO:0000256" key="1">
    <source>
        <dbReference type="ARBA" id="ARBA00004123"/>
    </source>
</evidence>
<evidence type="ECO:0000259" key="18">
    <source>
        <dbReference type="PROSITE" id="PS50056"/>
    </source>
</evidence>
<feature type="binding site" evidence="15">
    <location>
        <begin position="373"/>
        <end position="375"/>
    </location>
    <ligand>
        <name>GTP</name>
        <dbReference type="ChEBI" id="CHEBI:37565"/>
    </ligand>
</feature>
<dbReference type="Pfam" id="PF03919">
    <property type="entry name" value="mRNA_cap_C"/>
    <property type="match status" value="1"/>
</dbReference>
<dbReference type="InParanoid" id="A0A7R8V1X3"/>
<feature type="binding site" evidence="15">
    <location>
        <position position="329"/>
    </location>
    <ligand>
        <name>GTP</name>
        <dbReference type="ChEBI" id="CHEBI:37565"/>
    </ligand>
</feature>
<proteinExistence type="inferred from homology"/>
<keyword evidence="10 12" id="KW-0539">Nucleus</keyword>
<dbReference type="FunFam" id="3.30.470.30:FF:000040">
    <property type="entry name" value="mRNA-capping enzyme"/>
    <property type="match status" value="1"/>
</dbReference>
<dbReference type="SUPFAM" id="SSF56091">
    <property type="entry name" value="DNA ligase/mRNA capping enzyme, catalytic domain"/>
    <property type="match status" value="1"/>
</dbReference>
<evidence type="ECO:0000256" key="10">
    <source>
        <dbReference type="ARBA" id="ARBA00023242"/>
    </source>
</evidence>
<keyword evidence="7" id="KW-0904">Protein phosphatase</keyword>
<dbReference type="InterPro" id="IPR001339">
    <property type="entry name" value="mRNA_cap_enzyme_adenylation"/>
</dbReference>